<keyword evidence="1" id="KW-1133">Transmembrane helix</keyword>
<evidence type="ECO:0000256" key="1">
    <source>
        <dbReference type="SAM" id="Phobius"/>
    </source>
</evidence>
<feature type="domain" description="DUF2207" evidence="2">
    <location>
        <begin position="34"/>
        <end position="223"/>
    </location>
</feature>
<dbReference type="AlphaFoldDB" id="A0A510J8W2"/>
<evidence type="ECO:0008006" key="6">
    <source>
        <dbReference type="Google" id="ProtNLM"/>
    </source>
</evidence>
<gene>
    <name evidence="4" type="ORF">JCM16774_0670</name>
</gene>
<evidence type="ECO:0000313" key="4">
    <source>
        <dbReference type="EMBL" id="BBM35740.1"/>
    </source>
</evidence>
<feature type="transmembrane region" description="Helical" evidence="1">
    <location>
        <begin position="249"/>
        <end position="271"/>
    </location>
</feature>
<evidence type="ECO:0000313" key="5">
    <source>
        <dbReference type="Proteomes" id="UP000321606"/>
    </source>
</evidence>
<feature type="transmembrane region" description="Helical" evidence="1">
    <location>
        <begin position="456"/>
        <end position="489"/>
    </location>
</feature>
<name>A0A510J8W2_9FUSO</name>
<dbReference type="InterPro" id="IPR048389">
    <property type="entry name" value="YciQ-like_C"/>
</dbReference>
<dbReference type="OrthoDB" id="79353at2"/>
<organism evidence="4 5">
    <name type="scientific">Pseudoleptotrichia goodfellowii</name>
    <dbReference type="NCBI Taxonomy" id="157692"/>
    <lineage>
        <taxon>Bacteria</taxon>
        <taxon>Fusobacteriati</taxon>
        <taxon>Fusobacteriota</taxon>
        <taxon>Fusobacteriia</taxon>
        <taxon>Fusobacteriales</taxon>
        <taxon>Leptotrichiaceae</taxon>
        <taxon>Pseudoleptotrichia</taxon>
    </lineage>
</organism>
<evidence type="ECO:0000259" key="2">
    <source>
        <dbReference type="Pfam" id="PF09972"/>
    </source>
</evidence>
<reference evidence="4 5" key="1">
    <citation type="submission" date="2019-07" db="EMBL/GenBank/DDBJ databases">
        <title>Complete Genome Sequence of Leptotrichia goodfellowii Strain JCM 16774.</title>
        <authorList>
            <person name="Watanabe S."/>
            <person name="Cui L."/>
        </authorList>
    </citation>
    <scope>NUCLEOTIDE SEQUENCE [LARGE SCALE GENOMIC DNA]</scope>
    <source>
        <strain evidence="4 5">JCM16774</strain>
    </source>
</reference>
<keyword evidence="1" id="KW-0812">Transmembrane</keyword>
<dbReference type="KEGG" id="lgo:JCM16774_0670"/>
<dbReference type="EMBL" id="AP019822">
    <property type="protein sequence ID" value="BBM35740.1"/>
    <property type="molecule type" value="Genomic_DNA"/>
</dbReference>
<dbReference type="RefSeq" id="WP_026737240.1">
    <property type="nucleotide sequence ID" value="NZ_AP019822.1"/>
</dbReference>
<accession>A0A510J8W2</accession>
<dbReference type="InterPro" id="IPR018702">
    <property type="entry name" value="DUF2207"/>
</dbReference>
<dbReference type="Pfam" id="PF09972">
    <property type="entry name" value="DUF2207"/>
    <property type="match status" value="1"/>
</dbReference>
<keyword evidence="1" id="KW-0472">Membrane</keyword>
<feature type="transmembrane region" description="Helical" evidence="1">
    <location>
        <begin position="398"/>
        <end position="417"/>
    </location>
</feature>
<feature type="transmembrane region" description="Helical" evidence="1">
    <location>
        <begin position="429"/>
        <end position="449"/>
    </location>
</feature>
<dbReference type="STRING" id="714315.GCA_000516535_00669"/>
<proteinExistence type="predicted"/>
<evidence type="ECO:0000259" key="3">
    <source>
        <dbReference type="Pfam" id="PF20990"/>
    </source>
</evidence>
<protein>
    <recommendedName>
        <fullName evidence="6">DUF2207 domain-containing protein</fullName>
    </recommendedName>
</protein>
<sequence length="641" mass="72581">MEYKSCRKQKKILVILFTFFSFFLINSKALKAETIKNYNVTIQINKDATLTVNEVIDYEFDVMKHGIYRDIPLRSRKEGFDIYRSYVRMNSVKRNGEPEHYSSKSFDEGIRYRVGSANTYVNQGLNTYEFNYTIYNAVFEKDGIYQIYYNAIGQFWEVPIEKATVTVKFSPYGSQIEPKEIEKLEVYTGSYGEKSDNYNIDEKSGEIKISTKNELSPDSGLTFMLNLKTDKINPTFLDKLKLIYYTNPIIILGPVILVILAIYAFITWILFGRDPARKAIIPEFNLPKDMSAMFAAYMDGARDPKEIMNVGVLSLLSKGYITAEDKDGDGKNVKYNKNTEKTNNEKKELYSEEIKLYNALSSSKNNIFKDGDALYSTGISILKNLGDKYNKIIYRHNYGFLVPFILAIPVLVIFSLGGGNSKIGMESGSYFLIFFYILGVFGSILHSIFREINKIFILVGVTIIVMLVSLSMGIPIFVMAICFLVLFFGYMKLIGKYTNEGIRKKEYLQGMKMYIKTAEENQIKKFNDVDEMVSYFKGILPFAVALGVKNEAIKLMRKAIKMNHFNESDFNRNQTLDLWVYNDYALRSSLSREYNTAQEKVYKEKFSSSRGGSSGGFGGGGFSSGGGFSGGGSGGGGGGSW</sequence>
<dbReference type="Pfam" id="PF20990">
    <property type="entry name" value="DUF2207_C"/>
    <property type="match status" value="1"/>
</dbReference>
<feature type="domain" description="Predicted membrane protein YciQ-like C-terminal" evidence="3">
    <location>
        <begin position="283"/>
        <end position="555"/>
    </location>
</feature>
<dbReference type="Proteomes" id="UP000321606">
    <property type="component" value="Chromosome"/>
</dbReference>